<accession>A0A6J7HMV8</accession>
<dbReference type="GO" id="GO:0005886">
    <property type="term" value="C:plasma membrane"/>
    <property type="evidence" value="ECO:0007669"/>
    <property type="project" value="UniProtKB-SubCell"/>
</dbReference>
<feature type="transmembrane region" description="Helical" evidence="9">
    <location>
        <begin position="80"/>
        <end position="98"/>
    </location>
</feature>
<keyword evidence="8" id="KW-0012">Acyltransferase</keyword>
<evidence type="ECO:0000256" key="4">
    <source>
        <dbReference type="ARBA" id="ARBA00022679"/>
    </source>
</evidence>
<dbReference type="InterPro" id="IPR024194">
    <property type="entry name" value="Ac/AlaTfrase_AlgI/DltB"/>
</dbReference>
<dbReference type="PIRSF" id="PIRSF500217">
    <property type="entry name" value="AlgI"/>
    <property type="match status" value="1"/>
</dbReference>
<evidence type="ECO:0000256" key="7">
    <source>
        <dbReference type="ARBA" id="ARBA00023136"/>
    </source>
</evidence>
<feature type="transmembrane region" description="Helical" evidence="9">
    <location>
        <begin position="309"/>
        <end position="335"/>
    </location>
</feature>
<feature type="transmembrane region" description="Helical" evidence="9">
    <location>
        <begin position="32"/>
        <end position="48"/>
    </location>
</feature>
<evidence type="ECO:0000256" key="9">
    <source>
        <dbReference type="SAM" id="Phobius"/>
    </source>
</evidence>
<keyword evidence="3" id="KW-1003">Cell membrane</keyword>
<dbReference type="InterPro" id="IPR004299">
    <property type="entry name" value="MBOAT_fam"/>
</dbReference>
<feature type="transmembrane region" description="Helical" evidence="9">
    <location>
        <begin position="151"/>
        <end position="169"/>
    </location>
</feature>
<dbReference type="InterPro" id="IPR051085">
    <property type="entry name" value="MB_O-acyltransferase"/>
</dbReference>
<dbReference type="PANTHER" id="PTHR13285:SF23">
    <property type="entry name" value="TEICHOIC ACID D-ALANYLTRANSFERASE"/>
    <property type="match status" value="1"/>
</dbReference>
<name>A0A6J7HMV8_9ZZZZ</name>
<comment type="subcellular location">
    <subcellularLocation>
        <location evidence="1">Cell membrane</location>
        <topology evidence="1">Multi-pass membrane protein</topology>
    </subcellularLocation>
</comment>
<feature type="transmembrane region" description="Helical" evidence="9">
    <location>
        <begin position="222"/>
        <end position="242"/>
    </location>
</feature>
<evidence type="ECO:0000256" key="1">
    <source>
        <dbReference type="ARBA" id="ARBA00004651"/>
    </source>
</evidence>
<dbReference type="GO" id="GO:0042121">
    <property type="term" value="P:alginic acid biosynthetic process"/>
    <property type="evidence" value="ECO:0007669"/>
    <property type="project" value="InterPro"/>
</dbReference>
<reference evidence="10" key="1">
    <citation type="submission" date="2020-05" db="EMBL/GenBank/DDBJ databases">
        <authorList>
            <person name="Chiriac C."/>
            <person name="Salcher M."/>
            <person name="Ghai R."/>
            <person name="Kavagutti S V."/>
        </authorList>
    </citation>
    <scope>NUCLEOTIDE SEQUENCE</scope>
</reference>
<evidence type="ECO:0000313" key="10">
    <source>
        <dbReference type="EMBL" id="CAB4921294.1"/>
    </source>
</evidence>
<feature type="transmembrane region" description="Helical" evidence="9">
    <location>
        <begin position="118"/>
        <end position="139"/>
    </location>
</feature>
<feature type="transmembrane region" description="Helical" evidence="9">
    <location>
        <begin position="356"/>
        <end position="375"/>
    </location>
</feature>
<keyword evidence="4" id="KW-0808">Transferase</keyword>
<comment type="similarity">
    <text evidence="2">Belongs to the membrane-bound acyltransferase family.</text>
</comment>
<dbReference type="InterPro" id="IPR028362">
    <property type="entry name" value="AlgI"/>
</dbReference>
<dbReference type="PANTHER" id="PTHR13285">
    <property type="entry name" value="ACYLTRANSFERASE"/>
    <property type="match status" value="1"/>
</dbReference>
<feature type="transmembrane region" description="Helical" evidence="9">
    <location>
        <begin position="416"/>
        <end position="438"/>
    </location>
</feature>
<organism evidence="10">
    <name type="scientific">freshwater metagenome</name>
    <dbReference type="NCBI Taxonomy" id="449393"/>
    <lineage>
        <taxon>unclassified sequences</taxon>
        <taxon>metagenomes</taxon>
        <taxon>ecological metagenomes</taxon>
    </lineage>
</organism>
<feature type="transmembrane region" description="Helical" evidence="9">
    <location>
        <begin position="54"/>
        <end position="73"/>
    </location>
</feature>
<keyword evidence="7 9" id="KW-0472">Membrane</keyword>
<dbReference type="Pfam" id="PF03062">
    <property type="entry name" value="MBOAT"/>
    <property type="match status" value="1"/>
</dbReference>
<evidence type="ECO:0000256" key="5">
    <source>
        <dbReference type="ARBA" id="ARBA00022692"/>
    </source>
</evidence>
<evidence type="ECO:0000256" key="3">
    <source>
        <dbReference type="ARBA" id="ARBA00022475"/>
    </source>
</evidence>
<keyword evidence="5 9" id="KW-0812">Transmembrane</keyword>
<gene>
    <name evidence="10" type="ORF">UFOPK3684_00412</name>
</gene>
<dbReference type="PIRSF" id="PIRSF016636">
    <property type="entry name" value="AlgI_DltB"/>
    <property type="match status" value="1"/>
</dbReference>
<feature type="transmembrane region" description="Helical" evidence="9">
    <location>
        <begin position="6"/>
        <end position="25"/>
    </location>
</feature>
<dbReference type="AlphaFoldDB" id="A0A6J7HMV8"/>
<dbReference type="GO" id="GO:0016746">
    <property type="term" value="F:acyltransferase activity"/>
    <property type="evidence" value="ECO:0007669"/>
    <property type="project" value="UniProtKB-KW"/>
</dbReference>
<evidence type="ECO:0000256" key="2">
    <source>
        <dbReference type="ARBA" id="ARBA00010323"/>
    </source>
</evidence>
<proteinExistence type="inferred from homology"/>
<feature type="transmembrane region" description="Helical" evidence="9">
    <location>
        <begin position="189"/>
        <end position="210"/>
    </location>
</feature>
<evidence type="ECO:0000256" key="8">
    <source>
        <dbReference type="ARBA" id="ARBA00023315"/>
    </source>
</evidence>
<keyword evidence="6 9" id="KW-1133">Transmembrane helix</keyword>
<dbReference type="EMBL" id="CAFBMZ010000019">
    <property type="protein sequence ID" value="CAB4921294.1"/>
    <property type="molecule type" value="Genomic_DNA"/>
</dbReference>
<sequence>MLFTTIEFQIFFIVVSTLFYALGFFNKHRTALFLLTIASLFFYSYWNIKFLPLILVSIGCNLNFGWLLTYKIAKPKIRRAILIFAIFANLAFLGFFKYANWLILAVNSTGTHLPLINYALPLGISFYTFTQIAFIVDAYQRKTDDLNPLRYLLFVTYFPHLIAGPILHHKEMMNQFESKTLSKINLLNIQQGFILFAIGFMKKILIADSLASVVTKYYDTGVALDFWSSWISSLAYTFQLYFDFSGYTDMALGLSLMLNIRLPYNFNSPFKARSLSEFWRRWHITLSRFLRDYIYIPLGGNKYGARREYFAVIVTFALGGIWHGAGGHFLIWGLLNGLGIAIERAWHRKYPAKNNWVAWAMTFLFVNITLIFFRAHSVGDALNVLRGLVDVNSILTFGSSNIPTPDLAWIGSHLEWILFLPTQLAINLPYVALIIICFGTTFFGKNSQEIVASYSKTRLMPLMLVGYFFALAWSITKTEQIFLYFNF</sequence>
<protein>
    <submittedName>
        <fullName evidence="10">Unannotated protein</fullName>
    </submittedName>
</protein>
<evidence type="ECO:0000256" key="6">
    <source>
        <dbReference type="ARBA" id="ARBA00022989"/>
    </source>
</evidence>
<feature type="transmembrane region" description="Helical" evidence="9">
    <location>
        <begin position="459"/>
        <end position="476"/>
    </location>
</feature>